<keyword evidence="7" id="KW-1185">Reference proteome</keyword>
<dbReference type="RefSeq" id="XP_002507605.1">
    <property type="nucleotide sequence ID" value="XM_002507559.1"/>
</dbReference>
<gene>
    <name evidence="6" type="ORF">MICPUN_55222</name>
</gene>
<comment type="pathway">
    <text evidence="1">Amino-acid biosynthesis; L-serine biosynthesis; L-serine from 3-phospho-D-glycerate: step 1/3.</text>
</comment>
<dbReference type="CDD" id="cd12174">
    <property type="entry name" value="PGDH_like_3"/>
    <property type="match status" value="1"/>
</dbReference>
<dbReference type="UniPathway" id="UPA00135">
    <property type="reaction ID" value="UER00196"/>
</dbReference>
<dbReference type="InterPro" id="IPR006140">
    <property type="entry name" value="D-isomer_DH_NAD-bd"/>
</dbReference>
<dbReference type="STRING" id="296587.C1FDX7"/>
<dbReference type="GO" id="GO:0004617">
    <property type="term" value="F:phosphoglycerate dehydrogenase activity"/>
    <property type="evidence" value="ECO:0007669"/>
    <property type="project" value="UniProtKB-EC"/>
</dbReference>
<sequence>MEHPYKFSTMWTTGSVAQPEVFFNEQGPQLAQPQRLAVPTQQFRSRSLSFSFSCNQPIRKASAIKVSAVASDADEIALLEKMLKLARERKEKETIPATPTSGEYDGKGFTIKTFNAISPVGLDKYPRGKYILDDVPPTVRAIVRCGAGTNNIPVKEMTERGIPVFNTPGANANAVKELVICGLLLASRGIVEGNFHVNNVINKEENGDYDRISKRIETDKAMFGGQEIQGKTIALGLGMKVIGYDPVLSLEAALQLPGDRMKRVTELDELFAEADYITVHVPYIKGVTHHLINSEALAKCKPNVHLLNFARGEIIDGAAVKSGYDNGALTGKYISDFSDPDLMGHPQHIVLPHLGASTEEAEENSAAMAAATMMDFLETGTIRNSVNFPTTILAPQKNSSGARLCIVNRNEPGALGEITTFLGSKGLNISQQINTSRGDIAYTVIDFTNQPEDAEALQVELAAACNFIISLRFLGMVFNDELGEPGTYFYVSWAQ</sequence>
<protein>
    <recommendedName>
        <fullName evidence="2">phosphoglycerate dehydrogenase</fullName>
        <ecNumber evidence="2">1.1.1.95</ecNumber>
    </recommendedName>
</protein>
<dbReference type="InParanoid" id="C1FDX7"/>
<dbReference type="GeneID" id="8250136"/>
<dbReference type="PANTHER" id="PTHR42938">
    <property type="entry name" value="FORMATE DEHYDROGENASE 1"/>
    <property type="match status" value="1"/>
</dbReference>
<dbReference type="InterPro" id="IPR036291">
    <property type="entry name" value="NAD(P)-bd_dom_sf"/>
</dbReference>
<dbReference type="KEGG" id="mis:MICPUN_55222"/>
<dbReference type="InterPro" id="IPR006139">
    <property type="entry name" value="D-isomer_2_OHA_DH_cat_dom"/>
</dbReference>
<evidence type="ECO:0000256" key="3">
    <source>
        <dbReference type="ARBA" id="ARBA00048731"/>
    </source>
</evidence>
<comment type="catalytic activity">
    <reaction evidence="3">
        <text>(2R)-3-phosphoglycerate + NAD(+) = 3-phosphooxypyruvate + NADH + H(+)</text>
        <dbReference type="Rhea" id="RHEA:12641"/>
        <dbReference type="ChEBI" id="CHEBI:15378"/>
        <dbReference type="ChEBI" id="CHEBI:18110"/>
        <dbReference type="ChEBI" id="CHEBI:57540"/>
        <dbReference type="ChEBI" id="CHEBI:57945"/>
        <dbReference type="ChEBI" id="CHEBI:58272"/>
        <dbReference type="EC" id="1.1.1.95"/>
    </reaction>
</comment>
<keyword evidence="4" id="KW-0560">Oxidoreductase</keyword>
<dbReference type="GO" id="GO:0051287">
    <property type="term" value="F:NAD binding"/>
    <property type="evidence" value="ECO:0007669"/>
    <property type="project" value="InterPro"/>
</dbReference>
<evidence type="ECO:0000256" key="4">
    <source>
        <dbReference type="RuleBase" id="RU003719"/>
    </source>
</evidence>
<dbReference type="InterPro" id="IPR002912">
    <property type="entry name" value="ACT_dom"/>
</dbReference>
<reference evidence="6 7" key="1">
    <citation type="journal article" date="2009" name="Science">
        <title>Green evolution and dynamic adaptations revealed by genomes of the marine picoeukaryotes Micromonas.</title>
        <authorList>
            <person name="Worden A.Z."/>
            <person name="Lee J.H."/>
            <person name="Mock T."/>
            <person name="Rouze P."/>
            <person name="Simmons M.P."/>
            <person name="Aerts A.L."/>
            <person name="Allen A.E."/>
            <person name="Cuvelier M.L."/>
            <person name="Derelle E."/>
            <person name="Everett M.V."/>
            <person name="Foulon E."/>
            <person name="Grimwood J."/>
            <person name="Gundlach H."/>
            <person name="Henrissat B."/>
            <person name="Napoli C."/>
            <person name="McDonald S.M."/>
            <person name="Parker M.S."/>
            <person name="Rombauts S."/>
            <person name="Salamov A."/>
            <person name="Von Dassow P."/>
            <person name="Badger J.H."/>
            <person name="Coutinho P.M."/>
            <person name="Demir E."/>
            <person name="Dubchak I."/>
            <person name="Gentemann C."/>
            <person name="Eikrem W."/>
            <person name="Gready J.E."/>
            <person name="John U."/>
            <person name="Lanier W."/>
            <person name="Lindquist E.A."/>
            <person name="Lucas S."/>
            <person name="Mayer K.F."/>
            <person name="Moreau H."/>
            <person name="Not F."/>
            <person name="Otillar R."/>
            <person name="Panaud O."/>
            <person name="Pangilinan J."/>
            <person name="Paulsen I."/>
            <person name="Piegu B."/>
            <person name="Poliakov A."/>
            <person name="Robbens S."/>
            <person name="Schmutz J."/>
            <person name="Toulza E."/>
            <person name="Wyss T."/>
            <person name="Zelensky A."/>
            <person name="Zhou K."/>
            <person name="Armbrust E.V."/>
            <person name="Bhattacharya D."/>
            <person name="Goodenough U.W."/>
            <person name="Van de Peer Y."/>
            <person name="Grigoriev I.V."/>
        </authorList>
    </citation>
    <scope>NUCLEOTIDE SEQUENCE [LARGE SCALE GENOMIC DNA]</scope>
    <source>
        <strain evidence="7">RCC299 / NOUM17</strain>
    </source>
</reference>
<dbReference type="SUPFAM" id="SSF51735">
    <property type="entry name" value="NAD(P)-binding Rossmann-fold domains"/>
    <property type="match status" value="1"/>
</dbReference>
<evidence type="ECO:0000313" key="7">
    <source>
        <dbReference type="Proteomes" id="UP000002009"/>
    </source>
</evidence>
<evidence type="ECO:0000313" key="6">
    <source>
        <dbReference type="EMBL" id="ACO68863.1"/>
    </source>
</evidence>
<evidence type="ECO:0000256" key="2">
    <source>
        <dbReference type="ARBA" id="ARBA00013143"/>
    </source>
</evidence>
<dbReference type="PROSITE" id="PS51671">
    <property type="entry name" value="ACT"/>
    <property type="match status" value="1"/>
</dbReference>
<dbReference type="PANTHER" id="PTHR42938:SF47">
    <property type="entry name" value="HYDROXYPYRUVATE REDUCTASE"/>
    <property type="match status" value="1"/>
</dbReference>
<dbReference type="AlphaFoldDB" id="C1FDX7"/>
<organism evidence="6 7">
    <name type="scientific">Micromonas commoda (strain RCC299 / NOUM17 / CCMP2709)</name>
    <name type="common">Picoplanktonic green alga</name>
    <dbReference type="NCBI Taxonomy" id="296587"/>
    <lineage>
        <taxon>Eukaryota</taxon>
        <taxon>Viridiplantae</taxon>
        <taxon>Chlorophyta</taxon>
        <taxon>Mamiellophyceae</taxon>
        <taxon>Mamiellales</taxon>
        <taxon>Mamiellaceae</taxon>
        <taxon>Micromonas</taxon>
    </lineage>
</organism>
<evidence type="ECO:0000256" key="1">
    <source>
        <dbReference type="ARBA" id="ARBA00005216"/>
    </source>
</evidence>
<dbReference type="SUPFAM" id="SSF52283">
    <property type="entry name" value="Formate/glycerate dehydrogenase catalytic domain-like"/>
    <property type="match status" value="1"/>
</dbReference>
<dbReference type="EC" id="1.1.1.95" evidence="2"/>
<dbReference type="Proteomes" id="UP000002009">
    <property type="component" value="Chromosome 1"/>
</dbReference>
<dbReference type="eggNOG" id="KOG0068">
    <property type="taxonomic scope" value="Eukaryota"/>
</dbReference>
<comment type="similarity">
    <text evidence="4">Belongs to the D-isomer specific 2-hydroxyacid dehydrogenase family.</text>
</comment>
<dbReference type="SUPFAM" id="SSF55021">
    <property type="entry name" value="ACT-like"/>
    <property type="match status" value="1"/>
</dbReference>
<evidence type="ECO:0000259" key="5">
    <source>
        <dbReference type="PROSITE" id="PS51671"/>
    </source>
</evidence>
<dbReference type="OrthoDB" id="1621027at2759"/>
<accession>C1FDX7</accession>
<dbReference type="Gene3D" id="3.40.50.720">
    <property type="entry name" value="NAD(P)-binding Rossmann-like Domain"/>
    <property type="match status" value="2"/>
</dbReference>
<dbReference type="InterPro" id="IPR045865">
    <property type="entry name" value="ACT-like_dom_sf"/>
</dbReference>
<dbReference type="Pfam" id="PF02826">
    <property type="entry name" value="2-Hacid_dh_C"/>
    <property type="match status" value="1"/>
</dbReference>
<feature type="domain" description="ACT" evidence="5">
    <location>
        <begin position="403"/>
        <end position="476"/>
    </location>
</feature>
<dbReference type="EMBL" id="CP001574">
    <property type="protein sequence ID" value="ACO68863.1"/>
    <property type="molecule type" value="Genomic_DNA"/>
</dbReference>
<dbReference type="Gene3D" id="3.30.70.260">
    <property type="match status" value="1"/>
</dbReference>
<dbReference type="Pfam" id="PF00389">
    <property type="entry name" value="2-Hacid_dh"/>
    <property type="match status" value="1"/>
</dbReference>
<name>C1FDX7_MICCC</name>
<dbReference type="OMA" id="YVIGDGY"/>
<proteinExistence type="inferred from homology"/>